<feature type="compositionally biased region" description="Basic and acidic residues" evidence="1">
    <location>
        <begin position="91"/>
        <end position="102"/>
    </location>
</feature>
<evidence type="ECO:0000313" key="2">
    <source>
        <dbReference type="EMBL" id="KMS64765.1"/>
    </source>
</evidence>
<evidence type="ECO:0000313" key="3">
    <source>
        <dbReference type="Proteomes" id="UP000035740"/>
    </source>
</evidence>
<gene>
    <name evidence="2" type="ORF">BVRB_042890</name>
</gene>
<protein>
    <submittedName>
        <fullName evidence="2">Uncharacterized protein</fullName>
    </submittedName>
</protein>
<sequence>RSNSKIVPSNLPLSHADKYKTLPSNFLSRNPISSGSKMLWKYLEELGYKPSVLPQEDPIGSEQENVSDQPAANVINSVSEQIASPPSKPALPEKDTTRRELDELNLGNSTEDVLDEQSEKNDSGYEETVPVLGQLLQRPHQPVAVSDTAAIDQGYSFDWTCSSVSDMQW</sequence>
<dbReference type="Proteomes" id="UP000035740">
    <property type="component" value="Unassembled WGS sequence"/>
</dbReference>
<name>A0A0J8BG49_BETVV</name>
<proteinExistence type="predicted"/>
<evidence type="ECO:0000256" key="1">
    <source>
        <dbReference type="SAM" id="MobiDB-lite"/>
    </source>
</evidence>
<keyword evidence="3" id="KW-1185">Reference proteome</keyword>
<organism evidence="2 3">
    <name type="scientific">Beta vulgaris subsp. vulgaris</name>
    <name type="common">Beet</name>
    <dbReference type="NCBI Taxonomy" id="3555"/>
    <lineage>
        <taxon>Eukaryota</taxon>
        <taxon>Viridiplantae</taxon>
        <taxon>Streptophyta</taxon>
        <taxon>Embryophyta</taxon>
        <taxon>Tracheophyta</taxon>
        <taxon>Spermatophyta</taxon>
        <taxon>Magnoliopsida</taxon>
        <taxon>eudicotyledons</taxon>
        <taxon>Gunneridae</taxon>
        <taxon>Pentapetalae</taxon>
        <taxon>Caryophyllales</taxon>
        <taxon>Chenopodiaceae</taxon>
        <taxon>Betoideae</taxon>
        <taxon>Beta</taxon>
    </lineage>
</organism>
<dbReference type="AlphaFoldDB" id="A0A0J8BG49"/>
<reference evidence="2 3" key="1">
    <citation type="journal article" date="2014" name="Nature">
        <title>The genome of the recently domesticated crop plant sugar beet (Beta vulgaris).</title>
        <authorList>
            <person name="Dohm J.C."/>
            <person name="Minoche A.E."/>
            <person name="Holtgrawe D."/>
            <person name="Capella-Gutierrez S."/>
            <person name="Zakrzewski F."/>
            <person name="Tafer H."/>
            <person name="Rupp O."/>
            <person name="Sorensen T.R."/>
            <person name="Stracke R."/>
            <person name="Reinhardt R."/>
            <person name="Goesmann A."/>
            <person name="Kraft T."/>
            <person name="Schulz B."/>
            <person name="Stadler P.F."/>
            <person name="Schmidt T."/>
            <person name="Gabaldon T."/>
            <person name="Lehrach H."/>
            <person name="Weisshaar B."/>
            <person name="Himmelbauer H."/>
        </authorList>
    </citation>
    <scope>NUCLEOTIDE SEQUENCE [LARGE SCALE GENOMIC DNA]</scope>
    <source>
        <tissue evidence="2">Taproot</tissue>
    </source>
</reference>
<accession>A0A0J8BG49</accession>
<feature type="region of interest" description="Disordered" evidence="1">
    <location>
        <begin position="76"/>
        <end position="125"/>
    </location>
</feature>
<dbReference type="EMBL" id="KQ123290">
    <property type="protein sequence ID" value="KMS64765.1"/>
    <property type="molecule type" value="Genomic_DNA"/>
</dbReference>
<feature type="non-terminal residue" evidence="2">
    <location>
        <position position="1"/>
    </location>
</feature>
<dbReference type="Gramene" id="KMS64765">
    <property type="protein sequence ID" value="KMS64765"/>
    <property type="gene ID" value="BVRB_042890"/>
</dbReference>
<feature type="non-terminal residue" evidence="2">
    <location>
        <position position="169"/>
    </location>
</feature>